<evidence type="ECO:0008006" key="8">
    <source>
        <dbReference type="Google" id="ProtNLM"/>
    </source>
</evidence>
<reference evidence="6 7" key="1">
    <citation type="journal article" date="2016" name="Nat. Commun.">
        <title>Thousands of microbial genomes shed light on interconnected biogeochemical processes in an aquifer system.</title>
        <authorList>
            <person name="Anantharaman K."/>
            <person name="Brown C.T."/>
            <person name="Hug L.A."/>
            <person name="Sharon I."/>
            <person name="Castelle C.J."/>
            <person name="Probst A.J."/>
            <person name="Thomas B.C."/>
            <person name="Singh A."/>
            <person name="Wilkins M.J."/>
            <person name="Karaoz U."/>
            <person name="Brodie E.L."/>
            <person name="Williams K.H."/>
            <person name="Hubbard S.S."/>
            <person name="Banfield J.F."/>
        </authorList>
    </citation>
    <scope>NUCLEOTIDE SEQUENCE [LARGE SCALE GENOMIC DNA]</scope>
</reference>
<feature type="transmembrane region" description="Helical" evidence="5">
    <location>
        <begin position="35"/>
        <end position="56"/>
    </location>
</feature>
<feature type="transmembrane region" description="Helical" evidence="5">
    <location>
        <begin position="68"/>
        <end position="89"/>
    </location>
</feature>
<dbReference type="Pfam" id="PF02535">
    <property type="entry name" value="Zip"/>
    <property type="match status" value="1"/>
</dbReference>
<sequence length="246" mass="27109">MPLFLIIFIASFLESLVAFVGGALAIFNEEKVRRAAHFVVSFAIGALLGVSLLELIPEAIKMSSVEAVFPWVFGGILLFFILEKFLFWYHCHGGVCPVHTYTYLILWGDFLHNFIDGVIMALAFLADIKLGIITSVAVIFHEIPQEIGDFSLLMHGGFPRARALWFNFLSASSVMIGAVLTYLFGNTLEPFLPFGLALIAGNFIYLASTDLMPELHESTGFSHSIAQILFIIIGALLVIAPEFIFG</sequence>
<dbReference type="PANTHER" id="PTHR16950:SF16">
    <property type="entry name" value="ZINC TRANSPORTER ZIP13"/>
    <property type="match status" value="1"/>
</dbReference>
<evidence type="ECO:0000256" key="4">
    <source>
        <dbReference type="ARBA" id="ARBA00023136"/>
    </source>
</evidence>
<evidence type="ECO:0000256" key="5">
    <source>
        <dbReference type="SAM" id="Phobius"/>
    </source>
</evidence>
<gene>
    <name evidence="6" type="ORF">A3C07_03245</name>
</gene>
<dbReference type="PANTHER" id="PTHR16950">
    <property type="entry name" value="ZINC TRANSPORTER SLC39A7 HISTIDINE-RICH MEMBRANE PROTEIN KE4"/>
    <property type="match status" value="1"/>
</dbReference>
<dbReference type="STRING" id="1802270.A3C07_03245"/>
<evidence type="ECO:0000256" key="2">
    <source>
        <dbReference type="ARBA" id="ARBA00022692"/>
    </source>
</evidence>
<dbReference type="AlphaFoldDB" id="A0A1G2KIV2"/>
<feature type="transmembrane region" description="Helical" evidence="5">
    <location>
        <begin position="101"/>
        <end position="125"/>
    </location>
</feature>
<dbReference type="InterPro" id="IPR003689">
    <property type="entry name" value="ZIP"/>
</dbReference>
<accession>A0A1G2KIV2</accession>
<comment type="caution">
    <text evidence="6">The sequence shown here is derived from an EMBL/GenBank/DDBJ whole genome shotgun (WGS) entry which is preliminary data.</text>
</comment>
<keyword evidence="4 5" id="KW-0472">Membrane</keyword>
<proteinExistence type="predicted"/>
<keyword evidence="3 5" id="KW-1133">Transmembrane helix</keyword>
<dbReference type="GO" id="GO:0046873">
    <property type="term" value="F:metal ion transmembrane transporter activity"/>
    <property type="evidence" value="ECO:0007669"/>
    <property type="project" value="InterPro"/>
</dbReference>
<feature type="transmembrane region" description="Helical" evidence="5">
    <location>
        <begin position="191"/>
        <end position="208"/>
    </location>
</feature>
<evidence type="ECO:0000256" key="1">
    <source>
        <dbReference type="ARBA" id="ARBA00004141"/>
    </source>
</evidence>
<dbReference type="GO" id="GO:0016020">
    <property type="term" value="C:membrane"/>
    <property type="evidence" value="ECO:0007669"/>
    <property type="project" value="UniProtKB-SubCell"/>
</dbReference>
<keyword evidence="2 5" id="KW-0812">Transmembrane</keyword>
<evidence type="ECO:0000313" key="7">
    <source>
        <dbReference type="Proteomes" id="UP000179023"/>
    </source>
</evidence>
<feature type="transmembrane region" description="Helical" evidence="5">
    <location>
        <begin position="164"/>
        <end position="185"/>
    </location>
</feature>
<name>A0A1G2KIV2_9BACT</name>
<protein>
    <recommendedName>
        <fullName evidence="8">ZIP zinc transporter</fullName>
    </recommendedName>
</protein>
<dbReference type="EMBL" id="MHQI01000041">
    <property type="protein sequence ID" value="OGZ99359.1"/>
    <property type="molecule type" value="Genomic_DNA"/>
</dbReference>
<evidence type="ECO:0000313" key="6">
    <source>
        <dbReference type="EMBL" id="OGZ99359.1"/>
    </source>
</evidence>
<feature type="transmembrane region" description="Helical" evidence="5">
    <location>
        <begin position="220"/>
        <end position="240"/>
    </location>
</feature>
<comment type="subcellular location">
    <subcellularLocation>
        <location evidence="1">Membrane</location>
        <topology evidence="1">Multi-pass membrane protein</topology>
    </subcellularLocation>
</comment>
<organism evidence="6 7">
    <name type="scientific">Candidatus Sungbacteria bacterium RIFCSPHIGHO2_02_FULL_47_11</name>
    <dbReference type="NCBI Taxonomy" id="1802270"/>
    <lineage>
        <taxon>Bacteria</taxon>
        <taxon>Candidatus Sungiibacteriota</taxon>
    </lineage>
</organism>
<dbReference type="Proteomes" id="UP000179023">
    <property type="component" value="Unassembled WGS sequence"/>
</dbReference>
<evidence type="ECO:0000256" key="3">
    <source>
        <dbReference type="ARBA" id="ARBA00022989"/>
    </source>
</evidence>